<dbReference type="Proteomes" id="UP000587760">
    <property type="component" value="Unassembled WGS sequence"/>
</dbReference>
<evidence type="ECO:0000313" key="1">
    <source>
        <dbReference type="EMBL" id="MBB6478466.1"/>
    </source>
</evidence>
<gene>
    <name evidence="1" type="ORF">HNR50_000099</name>
</gene>
<sequence>MCPDAVSAAFGNGGIEITWVTVADATAYEVYRKDGYEEYQLISTATSPSFSDTSYPKNLTVQYAVKSLSGTFPSPMSDPSESLTEWIRNIKVSKLQYTDRVSLSWEKQVEADEYVVYRGAYINDSPIEIARFSSSDSIVEYSDVYVGSGVPEVNVPYYYQIRWVKTGIEYGSSSPVHLGVYSTSVDTGEPGDDDIQTVSGGTYVQDPSYPPIVYSFGDGDGGVEADVDWYIYEGNKGDAVSVEIQKPASFEDNELYIQFSYNDVLSSPIPISGLSHQEIYDIPDPLFSGESTSLFFKIYPVTGSSENKIGSYTVSISNSL</sequence>
<protein>
    <recommendedName>
        <fullName evidence="3">Fibronectin type-III domain-containing protein</fullName>
    </recommendedName>
</protein>
<dbReference type="InterPro" id="IPR013783">
    <property type="entry name" value="Ig-like_fold"/>
</dbReference>
<evidence type="ECO:0008006" key="3">
    <source>
        <dbReference type="Google" id="ProtNLM"/>
    </source>
</evidence>
<reference evidence="1 2" key="1">
    <citation type="submission" date="2020-08" db="EMBL/GenBank/DDBJ databases">
        <title>Genomic Encyclopedia of Type Strains, Phase IV (KMG-IV): sequencing the most valuable type-strain genomes for metagenomic binning, comparative biology and taxonomic classification.</title>
        <authorList>
            <person name="Goeker M."/>
        </authorList>
    </citation>
    <scope>NUCLEOTIDE SEQUENCE [LARGE SCALE GENOMIC DNA]</scope>
    <source>
        <strain evidence="1 2">DSM 2461</strain>
    </source>
</reference>
<comment type="caution">
    <text evidence="1">The sequence shown here is derived from an EMBL/GenBank/DDBJ whole genome shotgun (WGS) entry which is preliminary data.</text>
</comment>
<dbReference type="AlphaFoldDB" id="A0A841R3S1"/>
<proteinExistence type="predicted"/>
<dbReference type="Gene3D" id="2.60.40.10">
    <property type="entry name" value="Immunoglobulins"/>
    <property type="match status" value="2"/>
</dbReference>
<dbReference type="RefSeq" id="WP_184742333.1">
    <property type="nucleotide sequence ID" value="NZ_JACHGJ010000001.1"/>
</dbReference>
<evidence type="ECO:0000313" key="2">
    <source>
        <dbReference type="Proteomes" id="UP000587760"/>
    </source>
</evidence>
<accession>A0A841R3S1</accession>
<dbReference type="EMBL" id="JACHGJ010000001">
    <property type="protein sequence ID" value="MBB6478466.1"/>
    <property type="molecule type" value="Genomic_DNA"/>
</dbReference>
<keyword evidence="2" id="KW-1185">Reference proteome</keyword>
<organism evidence="1 2">
    <name type="scientific">Spirochaeta isovalerica</name>
    <dbReference type="NCBI Taxonomy" id="150"/>
    <lineage>
        <taxon>Bacteria</taxon>
        <taxon>Pseudomonadati</taxon>
        <taxon>Spirochaetota</taxon>
        <taxon>Spirochaetia</taxon>
        <taxon>Spirochaetales</taxon>
        <taxon>Spirochaetaceae</taxon>
        <taxon>Spirochaeta</taxon>
    </lineage>
</organism>
<name>A0A841R3S1_9SPIO</name>